<evidence type="ECO:0000256" key="1">
    <source>
        <dbReference type="SAM" id="SignalP"/>
    </source>
</evidence>
<accession>A0A0M4L6Q4</accession>
<dbReference type="STRING" id="1125411.W908_02340"/>
<feature type="chain" id="PRO_5005797360" description="Inverse autotransporter beta-domain domain-containing protein" evidence="1">
    <location>
        <begin position="21"/>
        <end position="296"/>
    </location>
</feature>
<dbReference type="Pfam" id="PF11924">
    <property type="entry name" value="IAT_beta"/>
    <property type="match status" value="1"/>
</dbReference>
<protein>
    <recommendedName>
        <fullName evidence="2">Inverse autotransporter beta-domain domain-containing protein</fullName>
    </recommendedName>
</protein>
<keyword evidence="1" id="KW-0732">Signal</keyword>
<dbReference type="Proteomes" id="UP000068905">
    <property type="component" value="Chromosome"/>
</dbReference>
<dbReference type="KEGG" id="tsn:W908_02340"/>
<organism evidence="3 4">
    <name type="scientific">Candidatus Pseudothioglobus singularis PS1</name>
    <dbReference type="NCBI Taxonomy" id="1125411"/>
    <lineage>
        <taxon>Bacteria</taxon>
        <taxon>Pseudomonadati</taxon>
        <taxon>Pseudomonadota</taxon>
        <taxon>Gammaproteobacteria</taxon>
        <taxon>Candidatus Pseudothioglobaceae</taxon>
        <taxon>Candidatus Pseudothioglobus</taxon>
    </lineage>
</organism>
<feature type="domain" description="Inverse autotransporter beta-domain" evidence="2">
    <location>
        <begin position="26"/>
        <end position="238"/>
    </location>
</feature>
<proteinExistence type="predicted"/>
<dbReference type="InterPro" id="IPR038177">
    <property type="entry name" value="IAT_beta_sf"/>
</dbReference>
<name>A0A0M4L6Q4_9GAMM</name>
<dbReference type="OrthoDB" id="8320584at2"/>
<evidence type="ECO:0000259" key="2">
    <source>
        <dbReference type="Pfam" id="PF11924"/>
    </source>
</evidence>
<evidence type="ECO:0000313" key="4">
    <source>
        <dbReference type="Proteomes" id="UP000068905"/>
    </source>
</evidence>
<feature type="signal peptide" evidence="1">
    <location>
        <begin position="1"/>
        <end position="20"/>
    </location>
</feature>
<sequence>MKNKLAKVFVLFLFACSVHADDSEAIKQGLLSSMTSGIASSIESVIGGKGDTEVQFSMKESNKPEFSIMTVRPISIHPGKDAWFVQLQLSNTQIRSKSRLTTNIGLGYRTLSDNKKSMIGGNVFVDYDEEGNSRYSLGFEFRTTVFDVLINHYEAISGQKTVGDFKERALNGNDMSINGQIPYLPWAKINLMHYEWKKVNNSKNSKGDKLSFDLLLTPNVIMEFGVNDNNIQKKDNFAKITIVFPPRKGPSASTDFISDEAFPDGDMSSQLLSKVKRSNKITLESEGVGVTISRLD</sequence>
<gene>
    <name evidence="3" type="ORF">W908_02340</name>
</gene>
<dbReference type="RefSeq" id="WP_053819755.1">
    <property type="nucleotide sequence ID" value="NZ_CP006911.1"/>
</dbReference>
<evidence type="ECO:0000313" key="3">
    <source>
        <dbReference type="EMBL" id="ALE02626.1"/>
    </source>
</evidence>
<dbReference type="Gene3D" id="2.40.160.160">
    <property type="entry name" value="Inverse autotransporter, beta-domain"/>
    <property type="match status" value="1"/>
</dbReference>
<dbReference type="EMBL" id="CP006911">
    <property type="protein sequence ID" value="ALE02626.1"/>
    <property type="molecule type" value="Genomic_DNA"/>
</dbReference>
<keyword evidence="4" id="KW-1185">Reference proteome</keyword>
<dbReference type="InterPro" id="IPR024519">
    <property type="entry name" value="IAT_beta"/>
</dbReference>
<reference evidence="3 4" key="1">
    <citation type="journal article" date="2015" name="Genome Announc.">
        <title>Genome Sequence of 'Candidatus Thioglobus singularis' Strain PS1, a Mixotroph from the SUP05 Clade of Marine Gammaproteobacteria.</title>
        <authorList>
            <person name="Marshall K.T."/>
            <person name="Morris R.M."/>
        </authorList>
    </citation>
    <scope>NUCLEOTIDE SEQUENCE [LARGE SCALE GENOMIC DNA]</scope>
    <source>
        <strain evidence="3 4">PS1</strain>
    </source>
</reference>
<dbReference type="AlphaFoldDB" id="A0A0M4L6Q4"/>